<gene>
    <name evidence="1" type="ORF">MM415B03591_0006</name>
</gene>
<protein>
    <submittedName>
        <fullName evidence="1">Uncharacterized protein</fullName>
    </submittedName>
</protein>
<reference evidence="1" key="1">
    <citation type="submission" date="2020-03" db="EMBL/GenBank/DDBJ databases">
        <title>The deep terrestrial virosphere.</title>
        <authorList>
            <person name="Holmfeldt K."/>
            <person name="Nilsson E."/>
            <person name="Simone D."/>
            <person name="Lopez-Fernandez M."/>
            <person name="Wu X."/>
            <person name="de Brujin I."/>
            <person name="Lundin D."/>
            <person name="Andersson A."/>
            <person name="Bertilsson S."/>
            <person name="Dopson M."/>
        </authorList>
    </citation>
    <scope>NUCLEOTIDE SEQUENCE</scope>
    <source>
        <strain evidence="1">MM415B03591</strain>
    </source>
</reference>
<name>A0A6M3LBT0_9ZZZZ</name>
<dbReference type="AlphaFoldDB" id="A0A6M3LBT0"/>
<sequence length="47" mass="5159">MTEEIARIKALDAALSVTAHNCNIEILLCAAQEIYEWLVGKADKGNK</sequence>
<evidence type="ECO:0000313" key="1">
    <source>
        <dbReference type="EMBL" id="QJA90731.1"/>
    </source>
</evidence>
<dbReference type="EMBL" id="MT142933">
    <property type="protein sequence ID" value="QJA90731.1"/>
    <property type="molecule type" value="Genomic_DNA"/>
</dbReference>
<accession>A0A6M3LBT0</accession>
<proteinExistence type="predicted"/>
<organism evidence="1">
    <name type="scientific">viral metagenome</name>
    <dbReference type="NCBI Taxonomy" id="1070528"/>
    <lineage>
        <taxon>unclassified sequences</taxon>
        <taxon>metagenomes</taxon>
        <taxon>organismal metagenomes</taxon>
    </lineage>
</organism>